<protein>
    <submittedName>
        <fullName evidence="1">Uncharacterized protein</fullName>
    </submittedName>
</protein>
<dbReference type="EMBL" id="CASHSV030000206">
    <property type="protein sequence ID" value="CAJ2654480.1"/>
    <property type="molecule type" value="Genomic_DNA"/>
</dbReference>
<proteinExistence type="predicted"/>
<gene>
    <name evidence="1" type="ORF">MILVUS5_LOCUS21611</name>
</gene>
<name>A0ACB0KAZ2_TRIPR</name>
<evidence type="ECO:0000313" key="1">
    <source>
        <dbReference type="EMBL" id="CAJ2654480.1"/>
    </source>
</evidence>
<sequence>MASTTSNVDTSEKFIILNASTQLSIKLDGDNYPAWRIQFMALLTGFDLIGYVDGSKPCPSRVLANNVAAVNPAFTHWVRQDQLILHGIISSVAATVVTHLGTVKNSNQAWEILKTMYAGRSRVRTMALKQRISNFTKGNQSMATYLQGIKAISDELSIIDHPLDETDLVIHTLNGLTVEYREISAALRSRESPIAFAELHEKLMDFETIHHRADQHAIDVVTTANVVTRNKGQHYRNNNNRNSSPTPLNSDNKPVCQFCDKPGHSAKICYKIRGFPKRYGTKPTANIAQNQAAKQNASWIMDTGASHHISQDLQQLTLANSYPGADQVTVGDGTGLKITHTGLEFGSSIAPRST</sequence>
<keyword evidence="2" id="KW-1185">Reference proteome</keyword>
<accession>A0ACB0KAZ2</accession>
<reference evidence="1" key="1">
    <citation type="submission" date="2023-10" db="EMBL/GenBank/DDBJ databases">
        <authorList>
            <person name="Rodriguez Cubillos JULIANA M."/>
            <person name="De Vega J."/>
        </authorList>
    </citation>
    <scope>NUCLEOTIDE SEQUENCE</scope>
</reference>
<organism evidence="1 2">
    <name type="scientific">Trifolium pratense</name>
    <name type="common">Red clover</name>
    <dbReference type="NCBI Taxonomy" id="57577"/>
    <lineage>
        <taxon>Eukaryota</taxon>
        <taxon>Viridiplantae</taxon>
        <taxon>Streptophyta</taxon>
        <taxon>Embryophyta</taxon>
        <taxon>Tracheophyta</taxon>
        <taxon>Spermatophyta</taxon>
        <taxon>Magnoliopsida</taxon>
        <taxon>eudicotyledons</taxon>
        <taxon>Gunneridae</taxon>
        <taxon>Pentapetalae</taxon>
        <taxon>rosids</taxon>
        <taxon>fabids</taxon>
        <taxon>Fabales</taxon>
        <taxon>Fabaceae</taxon>
        <taxon>Papilionoideae</taxon>
        <taxon>50 kb inversion clade</taxon>
        <taxon>NPAAA clade</taxon>
        <taxon>Hologalegina</taxon>
        <taxon>IRL clade</taxon>
        <taxon>Trifolieae</taxon>
        <taxon>Trifolium</taxon>
    </lineage>
</organism>
<dbReference type="Proteomes" id="UP001177021">
    <property type="component" value="Unassembled WGS sequence"/>
</dbReference>
<evidence type="ECO:0000313" key="2">
    <source>
        <dbReference type="Proteomes" id="UP001177021"/>
    </source>
</evidence>
<comment type="caution">
    <text evidence="1">The sequence shown here is derived from an EMBL/GenBank/DDBJ whole genome shotgun (WGS) entry which is preliminary data.</text>
</comment>